<dbReference type="EMBL" id="MU129076">
    <property type="protein sequence ID" value="KAF9507629.1"/>
    <property type="molecule type" value="Genomic_DNA"/>
</dbReference>
<dbReference type="AlphaFoldDB" id="A0A9P6ALL8"/>
<reference evidence="2" key="1">
    <citation type="journal article" date="2020" name="Nat. Commun.">
        <title>Large-scale genome sequencing of mycorrhizal fungi provides insights into the early evolution of symbiotic traits.</title>
        <authorList>
            <person name="Miyauchi S."/>
            <person name="Kiss E."/>
            <person name="Kuo A."/>
            <person name="Drula E."/>
            <person name="Kohler A."/>
            <person name="Sanchez-Garcia M."/>
            <person name="Morin E."/>
            <person name="Andreopoulos B."/>
            <person name="Barry K.W."/>
            <person name="Bonito G."/>
            <person name="Buee M."/>
            <person name="Carver A."/>
            <person name="Chen C."/>
            <person name="Cichocki N."/>
            <person name="Clum A."/>
            <person name="Culley D."/>
            <person name="Crous P.W."/>
            <person name="Fauchery L."/>
            <person name="Girlanda M."/>
            <person name="Hayes R.D."/>
            <person name="Keri Z."/>
            <person name="LaButti K."/>
            <person name="Lipzen A."/>
            <person name="Lombard V."/>
            <person name="Magnuson J."/>
            <person name="Maillard F."/>
            <person name="Murat C."/>
            <person name="Nolan M."/>
            <person name="Ohm R.A."/>
            <person name="Pangilinan J."/>
            <person name="Pereira M.F."/>
            <person name="Perotto S."/>
            <person name="Peter M."/>
            <person name="Pfister S."/>
            <person name="Riley R."/>
            <person name="Sitrit Y."/>
            <person name="Stielow J.B."/>
            <person name="Szollosi G."/>
            <person name="Zifcakova L."/>
            <person name="Stursova M."/>
            <person name="Spatafora J.W."/>
            <person name="Tedersoo L."/>
            <person name="Vaario L.M."/>
            <person name="Yamada A."/>
            <person name="Yan M."/>
            <person name="Wang P."/>
            <person name="Xu J."/>
            <person name="Bruns T."/>
            <person name="Baldrian P."/>
            <person name="Vilgalys R."/>
            <person name="Dunand C."/>
            <person name="Henrissat B."/>
            <person name="Grigoriev I.V."/>
            <person name="Hibbett D."/>
            <person name="Nagy L.G."/>
            <person name="Martin F.M."/>
        </authorList>
    </citation>
    <scope>NUCLEOTIDE SEQUENCE</scope>
    <source>
        <strain evidence="2">UP504</strain>
    </source>
</reference>
<comment type="caution">
    <text evidence="2">The sequence shown here is derived from an EMBL/GenBank/DDBJ whole genome shotgun (WGS) entry which is preliminary data.</text>
</comment>
<dbReference type="Proteomes" id="UP000886523">
    <property type="component" value="Unassembled WGS sequence"/>
</dbReference>
<evidence type="ECO:0000313" key="2">
    <source>
        <dbReference type="EMBL" id="KAF9507629.1"/>
    </source>
</evidence>
<evidence type="ECO:0000256" key="1">
    <source>
        <dbReference type="SAM" id="MobiDB-lite"/>
    </source>
</evidence>
<keyword evidence="3" id="KW-1185">Reference proteome</keyword>
<accession>A0A9P6ALL8</accession>
<name>A0A9P6ALL8_9AGAM</name>
<proteinExistence type="predicted"/>
<feature type="region of interest" description="Disordered" evidence="1">
    <location>
        <begin position="98"/>
        <end position="121"/>
    </location>
</feature>
<gene>
    <name evidence="2" type="ORF">BS47DRAFT_1385083</name>
</gene>
<sequence length="149" mass="16588">MSKWGKPSGISEFRNGKSGREIKGLSWPGWATVPGACEPGYPSPGNLRKMALNARIVDRGKFWSGVGSYVMQKHGQFPLTLWLQFLDRAIYGRGGSSLHSERRRVNNGTRQPIQPMTDMSDSPTVEVSLIFLAAENELETSKLELDYSQ</sequence>
<evidence type="ECO:0000313" key="3">
    <source>
        <dbReference type="Proteomes" id="UP000886523"/>
    </source>
</evidence>
<protein>
    <submittedName>
        <fullName evidence="2">Uncharacterized protein</fullName>
    </submittedName>
</protein>
<organism evidence="2 3">
    <name type="scientific">Hydnum rufescens UP504</name>
    <dbReference type="NCBI Taxonomy" id="1448309"/>
    <lineage>
        <taxon>Eukaryota</taxon>
        <taxon>Fungi</taxon>
        <taxon>Dikarya</taxon>
        <taxon>Basidiomycota</taxon>
        <taxon>Agaricomycotina</taxon>
        <taxon>Agaricomycetes</taxon>
        <taxon>Cantharellales</taxon>
        <taxon>Hydnaceae</taxon>
        <taxon>Hydnum</taxon>
    </lineage>
</organism>
<feature type="compositionally biased region" description="Polar residues" evidence="1">
    <location>
        <begin position="106"/>
        <end position="121"/>
    </location>
</feature>